<feature type="transmembrane region" description="Helical" evidence="6">
    <location>
        <begin position="404"/>
        <end position="423"/>
    </location>
</feature>
<protein>
    <submittedName>
        <fullName evidence="8">MFS transporter</fullName>
    </submittedName>
</protein>
<dbReference type="AlphaFoldDB" id="A0A6M4ASN9"/>
<keyword evidence="3 6" id="KW-0812">Transmembrane</keyword>
<dbReference type="GO" id="GO:0016020">
    <property type="term" value="C:membrane"/>
    <property type="evidence" value="ECO:0007669"/>
    <property type="project" value="UniProtKB-SubCell"/>
</dbReference>
<name>A0A6M4ASN9_9SPHN</name>
<dbReference type="Proteomes" id="UP000503018">
    <property type="component" value="Chromosome"/>
</dbReference>
<evidence type="ECO:0000256" key="2">
    <source>
        <dbReference type="ARBA" id="ARBA00022448"/>
    </source>
</evidence>
<proteinExistence type="predicted"/>
<dbReference type="InterPro" id="IPR011701">
    <property type="entry name" value="MFS"/>
</dbReference>
<feature type="transmembrane region" description="Helical" evidence="6">
    <location>
        <begin position="274"/>
        <end position="296"/>
    </location>
</feature>
<keyword evidence="5 6" id="KW-0472">Membrane</keyword>
<dbReference type="PANTHER" id="PTHR42718:SF9">
    <property type="entry name" value="MAJOR FACILITATOR SUPERFAMILY MULTIDRUG TRANSPORTER MFSC"/>
    <property type="match status" value="1"/>
</dbReference>
<dbReference type="EMBL" id="CP053015">
    <property type="protein sequence ID" value="QJQ31440.1"/>
    <property type="molecule type" value="Genomic_DNA"/>
</dbReference>
<evidence type="ECO:0000256" key="5">
    <source>
        <dbReference type="ARBA" id="ARBA00023136"/>
    </source>
</evidence>
<dbReference type="Gene3D" id="1.20.1250.20">
    <property type="entry name" value="MFS general substrate transporter like domains"/>
    <property type="match status" value="2"/>
</dbReference>
<dbReference type="KEGG" id="slan:GV829_02390"/>
<keyword evidence="4 6" id="KW-1133">Transmembrane helix</keyword>
<reference evidence="8 9" key="1">
    <citation type="submission" date="2020-01" db="EMBL/GenBank/DDBJ databases">
        <title>Sphingomonas sp. strain CSW-10.</title>
        <authorList>
            <person name="Chen W.-M."/>
        </authorList>
    </citation>
    <scope>NUCLEOTIDE SEQUENCE [LARGE SCALE GENOMIC DNA]</scope>
    <source>
        <strain evidence="8 9">CSW-10</strain>
    </source>
</reference>
<evidence type="ECO:0000256" key="3">
    <source>
        <dbReference type="ARBA" id="ARBA00022692"/>
    </source>
</evidence>
<feature type="transmembrane region" description="Helical" evidence="6">
    <location>
        <begin position="109"/>
        <end position="131"/>
    </location>
</feature>
<evidence type="ECO:0000259" key="7">
    <source>
        <dbReference type="PROSITE" id="PS50850"/>
    </source>
</evidence>
<keyword evidence="9" id="KW-1185">Reference proteome</keyword>
<feature type="transmembrane region" description="Helical" evidence="6">
    <location>
        <begin position="143"/>
        <end position="165"/>
    </location>
</feature>
<feature type="transmembrane region" description="Helical" evidence="6">
    <location>
        <begin position="443"/>
        <end position="466"/>
    </location>
</feature>
<dbReference type="PROSITE" id="PS50850">
    <property type="entry name" value="MFS"/>
    <property type="match status" value="1"/>
</dbReference>
<comment type="subcellular location">
    <subcellularLocation>
        <location evidence="1">Membrane</location>
        <topology evidence="1">Multi-pass membrane protein</topology>
    </subcellularLocation>
</comment>
<feature type="transmembrane region" description="Helical" evidence="6">
    <location>
        <begin position="236"/>
        <end position="253"/>
    </location>
</feature>
<feature type="transmembrane region" description="Helical" evidence="6">
    <location>
        <begin position="367"/>
        <end position="392"/>
    </location>
</feature>
<evidence type="ECO:0000256" key="4">
    <source>
        <dbReference type="ARBA" id="ARBA00022989"/>
    </source>
</evidence>
<dbReference type="CDD" id="cd17504">
    <property type="entry name" value="MFS_MMR_MDR_like"/>
    <property type="match status" value="1"/>
</dbReference>
<dbReference type="InterPro" id="IPR036259">
    <property type="entry name" value="MFS_trans_sf"/>
</dbReference>
<evidence type="ECO:0000256" key="6">
    <source>
        <dbReference type="SAM" id="Phobius"/>
    </source>
</evidence>
<feature type="transmembrane region" description="Helical" evidence="6">
    <location>
        <begin position="302"/>
        <end position="320"/>
    </location>
</feature>
<feature type="domain" description="Major facilitator superfamily (MFS) profile" evidence="7">
    <location>
        <begin position="21"/>
        <end position="471"/>
    </location>
</feature>
<dbReference type="SUPFAM" id="SSF103473">
    <property type="entry name" value="MFS general substrate transporter"/>
    <property type="match status" value="1"/>
</dbReference>
<dbReference type="GO" id="GO:0022857">
    <property type="term" value="F:transmembrane transporter activity"/>
    <property type="evidence" value="ECO:0007669"/>
    <property type="project" value="InterPro"/>
</dbReference>
<organism evidence="8 9">
    <name type="scientific">Sphingomonas lacunae</name>
    <dbReference type="NCBI Taxonomy" id="2698828"/>
    <lineage>
        <taxon>Bacteria</taxon>
        <taxon>Pseudomonadati</taxon>
        <taxon>Pseudomonadota</taxon>
        <taxon>Alphaproteobacteria</taxon>
        <taxon>Sphingomonadales</taxon>
        <taxon>Sphingomonadaceae</taxon>
        <taxon>Sphingomonas</taxon>
    </lineage>
</organism>
<dbReference type="RefSeq" id="WP_169943658.1">
    <property type="nucleotide sequence ID" value="NZ_CP053015.1"/>
</dbReference>
<dbReference type="Pfam" id="PF07690">
    <property type="entry name" value="MFS_1"/>
    <property type="match status" value="1"/>
</dbReference>
<feature type="transmembrane region" description="Helical" evidence="6">
    <location>
        <begin position="171"/>
        <end position="193"/>
    </location>
</feature>
<evidence type="ECO:0000313" key="9">
    <source>
        <dbReference type="Proteomes" id="UP000503018"/>
    </source>
</evidence>
<accession>A0A6M4ASN9</accession>
<keyword evidence="2" id="KW-0813">Transport</keyword>
<dbReference type="PANTHER" id="PTHR42718">
    <property type="entry name" value="MAJOR FACILITATOR SUPERFAMILY MULTIDRUG TRANSPORTER MFSC"/>
    <property type="match status" value="1"/>
</dbReference>
<feature type="transmembrane region" description="Helical" evidence="6">
    <location>
        <begin position="55"/>
        <end position="74"/>
    </location>
</feature>
<feature type="transmembrane region" description="Helical" evidence="6">
    <location>
        <begin position="205"/>
        <end position="224"/>
    </location>
</feature>
<evidence type="ECO:0000256" key="1">
    <source>
        <dbReference type="ARBA" id="ARBA00004141"/>
    </source>
</evidence>
<feature type="transmembrane region" description="Helical" evidence="6">
    <location>
        <begin position="340"/>
        <end position="361"/>
    </location>
</feature>
<feature type="transmembrane region" description="Helical" evidence="6">
    <location>
        <begin position="86"/>
        <end position="103"/>
    </location>
</feature>
<sequence length="476" mass="49528">MTATATTPDTSTTLPRGLWPFIIALWIAEITGSFESAMIIAAMKHLIRDFGDPALVGWLVTAYLIIGAAVAAIVGRLGDIFGRRRLMIIVLVATGIGSLISAFSTDFTWLLIGRIIQGLSGAILPLCVGLTREHVPPAKVPMVIGLMISGASVGTATGLVLGGLIVDHYSWHGVFIASAIFCAITIVACLAFVPRSTPLPDSRRVDWINGIAFAPGIMALLYYVSTAPKTGWTTPHNLAAAGIGITFLAWWLHRSLNSSNPLLDVRLLAKREVAVTNLASAIIAMSALQLVLLFSLMLQAPTWTLVGLGATATVAGLAKIPSNILATGAGPFSGWLMTRYGGRFSMVSGGIICTVGWTLAWFDHGSITAVVIALCVISFGATILFAVAPTIVTAAAPVERSSEVSGMLGVVRGLSLGIGAQFVTTLLATDQVTRGSESYPSPAAFQLAIGAIIACCIVATLIALALPGKDKAASHG</sequence>
<evidence type="ECO:0000313" key="8">
    <source>
        <dbReference type="EMBL" id="QJQ31440.1"/>
    </source>
</evidence>
<feature type="transmembrane region" description="Helical" evidence="6">
    <location>
        <begin position="21"/>
        <end position="43"/>
    </location>
</feature>
<dbReference type="InterPro" id="IPR020846">
    <property type="entry name" value="MFS_dom"/>
</dbReference>
<gene>
    <name evidence="8" type="ORF">GV829_02390</name>
</gene>